<evidence type="ECO:0000313" key="3">
    <source>
        <dbReference type="Proteomes" id="UP000263754"/>
    </source>
</evidence>
<dbReference type="Proteomes" id="UP000263754">
    <property type="component" value="Unassembled WGS sequence"/>
</dbReference>
<feature type="transmembrane region" description="Helical" evidence="1">
    <location>
        <begin position="20"/>
        <end position="41"/>
    </location>
</feature>
<reference evidence="2 3" key="1">
    <citation type="submission" date="2018-08" db="EMBL/GenBank/DDBJ databases">
        <title>A genome reference for cultivated species of the human gut microbiota.</title>
        <authorList>
            <person name="Zou Y."/>
            <person name="Xue W."/>
            <person name="Luo G."/>
        </authorList>
    </citation>
    <scope>NUCLEOTIDE SEQUENCE [LARGE SCALE GENOMIC DNA]</scope>
    <source>
        <strain evidence="2 3">TM10-17</strain>
    </source>
</reference>
<comment type="caution">
    <text evidence="2">The sequence shown here is derived from an EMBL/GenBank/DDBJ whole genome shotgun (WGS) entry which is preliminary data.</text>
</comment>
<organism evidence="2 3">
    <name type="scientific">Bacteroides uniformis</name>
    <dbReference type="NCBI Taxonomy" id="820"/>
    <lineage>
        <taxon>Bacteria</taxon>
        <taxon>Pseudomonadati</taxon>
        <taxon>Bacteroidota</taxon>
        <taxon>Bacteroidia</taxon>
        <taxon>Bacteroidales</taxon>
        <taxon>Bacteroidaceae</taxon>
        <taxon>Bacteroides</taxon>
    </lineage>
</organism>
<protein>
    <submittedName>
        <fullName evidence="2">Uncharacterized protein</fullName>
    </submittedName>
</protein>
<evidence type="ECO:0000256" key="1">
    <source>
        <dbReference type="SAM" id="Phobius"/>
    </source>
</evidence>
<keyword evidence="1" id="KW-0812">Transmembrane</keyword>
<dbReference type="AlphaFoldDB" id="A0A374N8D5"/>
<accession>A0A374N8D5</accession>
<gene>
    <name evidence="2" type="ORF">DXD90_00050</name>
</gene>
<keyword evidence="1" id="KW-1133">Transmembrane helix</keyword>
<feature type="transmembrane region" description="Helical" evidence="1">
    <location>
        <begin position="53"/>
        <end position="73"/>
    </location>
</feature>
<sequence>MLDVTRFDDILFDYNCIYGFYRNLIATIFMDGIVLFALAAINNWGLSLPLGRFFLWGGITCVIVSFITTWFAYTNGRRYAKRLYNVFLNLDDDKNNY</sequence>
<proteinExistence type="predicted"/>
<keyword evidence="1" id="KW-0472">Membrane</keyword>
<evidence type="ECO:0000313" key="2">
    <source>
        <dbReference type="EMBL" id="RGI79962.1"/>
    </source>
</evidence>
<dbReference type="EMBL" id="QSOF01000001">
    <property type="protein sequence ID" value="RGI79962.1"/>
    <property type="molecule type" value="Genomic_DNA"/>
</dbReference>
<name>A0A374N8D5_BACUN</name>